<dbReference type="CDD" id="cd02518">
    <property type="entry name" value="GT2_SpsF"/>
    <property type="match status" value="1"/>
</dbReference>
<accession>A0A660LEZ3</accession>
<dbReference type="PANTHER" id="PTHR42866">
    <property type="entry name" value="3-DEOXY-MANNO-OCTULOSONATE CYTIDYLYLTRANSFERASE"/>
    <property type="match status" value="1"/>
</dbReference>
<organism evidence="1 2">
    <name type="scientific">Solirubrobacter pauli</name>
    <dbReference type="NCBI Taxonomy" id="166793"/>
    <lineage>
        <taxon>Bacteria</taxon>
        <taxon>Bacillati</taxon>
        <taxon>Actinomycetota</taxon>
        <taxon>Thermoleophilia</taxon>
        <taxon>Solirubrobacterales</taxon>
        <taxon>Solirubrobacteraceae</taxon>
        <taxon>Solirubrobacter</taxon>
    </lineage>
</organism>
<keyword evidence="2" id="KW-1185">Reference proteome</keyword>
<evidence type="ECO:0000313" key="1">
    <source>
        <dbReference type="EMBL" id="RKQ92353.1"/>
    </source>
</evidence>
<dbReference type="Pfam" id="PF02348">
    <property type="entry name" value="CTP_transf_3"/>
    <property type="match status" value="1"/>
</dbReference>
<dbReference type="OrthoDB" id="9801052at2"/>
<comment type="caution">
    <text evidence="1">The sequence shown here is derived from an EMBL/GenBank/DDBJ whole genome shotgun (WGS) entry which is preliminary data.</text>
</comment>
<dbReference type="GO" id="GO:0005829">
    <property type="term" value="C:cytosol"/>
    <property type="evidence" value="ECO:0007669"/>
    <property type="project" value="TreeGrafter"/>
</dbReference>
<dbReference type="SUPFAM" id="SSF53448">
    <property type="entry name" value="Nucleotide-diphospho-sugar transferases"/>
    <property type="match status" value="1"/>
</dbReference>
<name>A0A660LEZ3_9ACTN</name>
<sequence>MRRVIVVQARMTSTRLPGKVLMDLAGKPMLERQLDRLQRCEHADEVMLAVTENAADDPLVDFARRYGVPCHRGSEHDVLGRYVGAAREARADLVVRVTSDCPLIDPEETDAVIAALEERRDGSDYASNRLEPHLPRGLDTEALWRDTLERMDRMATSRPAREHVTWFCYAERPELFALHSVLRGVDAHDLRWTVDTPDDLEMVRALYDALGLADRPVALAEVLAFVRTHPEIAAINGHIEQKDPTA</sequence>
<dbReference type="Proteomes" id="UP000278962">
    <property type="component" value="Unassembled WGS sequence"/>
</dbReference>
<dbReference type="AlphaFoldDB" id="A0A660LEZ3"/>
<reference evidence="1 2" key="1">
    <citation type="submission" date="2018-10" db="EMBL/GenBank/DDBJ databases">
        <title>Genomic Encyclopedia of Archaeal and Bacterial Type Strains, Phase II (KMG-II): from individual species to whole genera.</title>
        <authorList>
            <person name="Goeker M."/>
        </authorList>
    </citation>
    <scope>NUCLEOTIDE SEQUENCE [LARGE SCALE GENOMIC DNA]</scope>
    <source>
        <strain evidence="1 2">DSM 14954</strain>
    </source>
</reference>
<dbReference type="InterPro" id="IPR029044">
    <property type="entry name" value="Nucleotide-diphossugar_trans"/>
</dbReference>
<dbReference type="Gene3D" id="3.90.550.10">
    <property type="entry name" value="Spore Coat Polysaccharide Biosynthesis Protein SpsA, Chain A"/>
    <property type="match status" value="1"/>
</dbReference>
<protein>
    <submittedName>
        <fullName evidence="1">Spore coat polysaccharide biosynthesis protein SpsF</fullName>
    </submittedName>
</protein>
<dbReference type="EMBL" id="RBIL01000001">
    <property type="protein sequence ID" value="RKQ92353.1"/>
    <property type="molecule type" value="Genomic_DNA"/>
</dbReference>
<dbReference type="PANTHER" id="PTHR42866:SF1">
    <property type="entry name" value="SPORE COAT POLYSACCHARIDE BIOSYNTHESIS PROTEIN SPSF"/>
    <property type="match status" value="1"/>
</dbReference>
<proteinExistence type="predicted"/>
<evidence type="ECO:0000313" key="2">
    <source>
        <dbReference type="Proteomes" id="UP000278962"/>
    </source>
</evidence>
<dbReference type="InterPro" id="IPR003329">
    <property type="entry name" value="Cytidylyl_trans"/>
</dbReference>
<gene>
    <name evidence="1" type="ORF">C8N24_2199</name>
</gene>